<evidence type="ECO:0000313" key="3">
    <source>
        <dbReference type="Proteomes" id="UP001187192"/>
    </source>
</evidence>
<dbReference type="PANTHER" id="PTHR47074">
    <property type="entry name" value="BNAC02G40300D PROTEIN"/>
    <property type="match status" value="1"/>
</dbReference>
<gene>
    <name evidence="2" type="ORF">TIFTF001_002920</name>
</gene>
<dbReference type="InterPro" id="IPR012337">
    <property type="entry name" value="RNaseH-like_sf"/>
</dbReference>
<accession>A0AA87Z5Q6</accession>
<keyword evidence="3" id="KW-1185">Reference proteome</keyword>
<dbReference type="Proteomes" id="UP001187192">
    <property type="component" value="Unassembled WGS sequence"/>
</dbReference>
<dbReference type="PANTHER" id="PTHR47074:SF11">
    <property type="entry name" value="REVERSE TRANSCRIPTASE-LIKE PROTEIN"/>
    <property type="match status" value="1"/>
</dbReference>
<dbReference type="InterPro" id="IPR052929">
    <property type="entry name" value="RNase_H-like_EbsB-rel"/>
</dbReference>
<name>A0AA87Z5Q6_FICCA</name>
<organism evidence="2 3">
    <name type="scientific">Ficus carica</name>
    <name type="common">Common fig</name>
    <dbReference type="NCBI Taxonomy" id="3494"/>
    <lineage>
        <taxon>Eukaryota</taxon>
        <taxon>Viridiplantae</taxon>
        <taxon>Streptophyta</taxon>
        <taxon>Embryophyta</taxon>
        <taxon>Tracheophyta</taxon>
        <taxon>Spermatophyta</taxon>
        <taxon>Magnoliopsida</taxon>
        <taxon>eudicotyledons</taxon>
        <taxon>Gunneridae</taxon>
        <taxon>Pentapetalae</taxon>
        <taxon>rosids</taxon>
        <taxon>fabids</taxon>
        <taxon>Rosales</taxon>
        <taxon>Moraceae</taxon>
        <taxon>Ficeae</taxon>
        <taxon>Ficus</taxon>
    </lineage>
</organism>
<proteinExistence type="predicted"/>
<sequence length="152" mass="17043">MIAWAMWESTFVTSNLHLDHLRIHLDHLRNLQQWGLVKINVDAAARESKEFIGLGLLVARDESGVVLGAVARLTFGTFSPYLGECMAVIEGVWFARSLGFPSWIVETDALNAVHVIDDPAYRSVEAMSLMTSAMFYFHMEVVRFAMVLAVII</sequence>
<reference evidence="2" key="1">
    <citation type="submission" date="2023-07" db="EMBL/GenBank/DDBJ databases">
        <title>draft genome sequence of fig (Ficus carica).</title>
        <authorList>
            <person name="Takahashi T."/>
            <person name="Nishimura K."/>
        </authorList>
    </citation>
    <scope>NUCLEOTIDE SEQUENCE</scope>
</reference>
<evidence type="ECO:0000259" key="1">
    <source>
        <dbReference type="Pfam" id="PF13456"/>
    </source>
</evidence>
<evidence type="ECO:0000313" key="2">
    <source>
        <dbReference type="EMBL" id="GMN30674.1"/>
    </source>
</evidence>
<dbReference type="Pfam" id="PF13456">
    <property type="entry name" value="RVT_3"/>
    <property type="match status" value="1"/>
</dbReference>
<dbReference type="EMBL" id="BTGU01000003">
    <property type="protein sequence ID" value="GMN30674.1"/>
    <property type="molecule type" value="Genomic_DNA"/>
</dbReference>
<dbReference type="InterPro" id="IPR002156">
    <property type="entry name" value="RNaseH_domain"/>
</dbReference>
<feature type="domain" description="RNase H type-1" evidence="1">
    <location>
        <begin position="40"/>
        <end position="125"/>
    </location>
</feature>
<dbReference type="AlphaFoldDB" id="A0AA87Z5Q6"/>
<protein>
    <recommendedName>
        <fullName evidence="1">RNase H type-1 domain-containing protein</fullName>
    </recommendedName>
</protein>
<dbReference type="GO" id="GO:0003676">
    <property type="term" value="F:nucleic acid binding"/>
    <property type="evidence" value="ECO:0007669"/>
    <property type="project" value="InterPro"/>
</dbReference>
<dbReference type="SUPFAM" id="SSF53098">
    <property type="entry name" value="Ribonuclease H-like"/>
    <property type="match status" value="1"/>
</dbReference>
<comment type="caution">
    <text evidence="2">The sequence shown here is derived from an EMBL/GenBank/DDBJ whole genome shotgun (WGS) entry which is preliminary data.</text>
</comment>
<dbReference type="GO" id="GO:0004523">
    <property type="term" value="F:RNA-DNA hybrid ribonuclease activity"/>
    <property type="evidence" value="ECO:0007669"/>
    <property type="project" value="InterPro"/>
</dbReference>